<evidence type="ECO:0000313" key="4">
    <source>
        <dbReference type="Proteomes" id="UP001254488"/>
    </source>
</evidence>
<keyword evidence="1" id="KW-0732">Signal</keyword>
<dbReference type="RefSeq" id="WP_311333054.1">
    <property type="nucleotide sequence ID" value="NZ_JAVRHZ010000004.1"/>
</dbReference>
<dbReference type="EMBL" id="JAVRHZ010000004">
    <property type="protein sequence ID" value="MDT0556102.1"/>
    <property type="molecule type" value="Genomic_DNA"/>
</dbReference>
<dbReference type="Gene3D" id="3.10.450.50">
    <property type="match status" value="1"/>
</dbReference>
<dbReference type="Pfam" id="PF14534">
    <property type="entry name" value="DUF4440"/>
    <property type="match status" value="1"/>
</dbReference>
<reference evidence="3 4" key="1">
    <citation type="submission" date="2023-09" db="EMBL/GenBank/DDBJ databases">
        <authorList>
            <person name="Rey-Velasco X."/>
        </authorList>
    </citation>
    <scope>NUCLEOTIDE SEQUENCE [LARGE SCALE GENOMIC DNA]</scope>
    <source>
        <strain evidence="3 4">W242</strain>
    </source>
</reference>
<evidence type="ECO:0000313" key="3">
    <source>
        <dbReference type="EMBL" id="MDT0556102.1"/>
    </source>
</evidence>
<dbReference type="InterPro" id="IPR032710">
    <property type="entry name" value="NTF2-like_dom_sf"/>
</dbReference>
<dbReference type="Proteomes" id="UP001254488">
    <property type="component" value="Unassembled WGS sequence"/>
</dbReference>
<accession>A0ABU2YD45</accession>
<gene>
    <name evidence="3" type="ORF">RM538_08810</name>
</gene>
<feature type="chain" id="PRO_5046589664" evidence="1">
    <location>
        <begin position="22"/>
        <end position="313"/>
    </location>
</feature>
<protein>
    <submittedName>
        <fullName evidence="3">DUF4440 domain-containing protein</fullName>
    </submittedName>
</protein>
<feature type="domain" description="DUF4440" evidence="2">
    <location>
        <begin position="196"/>
        <end position="304"/>
    </location>
</feature>
<sequence length="313" mass="36107">MKLFYLFLVLPFIAFSQLQMDYEPSAENPFGKPNPEAPQQIKDFAPMIGTCNCTSTSRNPDQTWAAPQKMTWTYKYIMNGMAIQDETLKEDGSHSGSIRQFIADSSKWYVHYYSSNAPTTILPAWEGGKRGDSIVLYREQKAPNGTDGFYRITFKDFSKEGYNWLGEWVNTAETFSFPTWKIECKRPKQSDKEIILKNTAGFSEAYMKEDAAAIANFYTLDGKIFPGRSDIISGREAIKKRWTITDGRDVLYHKVIPSEIKIIDNYAYDYGYYEGKSLSADKKESSFKGKYVIIWKKINDDWKIYLDIWNGLE</sequence>
<evidence type="ECO:0000256" key="1">
    <source>
        <dbReference type="SAM" id="SignalP"/>
    </source>
</evidence>
<keyword evidence="4" id="KW-1185">Reference proteome</keyword>
<dbReference type="SUPFAM" id="SSF54427">
    <property type="entry name" value="NTF2-like"/>
    <property type="match status" value="1"/>
</dbReference>
<evidence type="ECO:0000259" key="2">
    <source>
        <dbReference type="Pfam" id="PF14534"/>
    </source>
</evidence>
<organism evidence="3 4">
    <name type="scientific">Patiriisocius hiemis</name>
    <dbReference type="NCBI Taxonomy" id="3075604"/>
    <lineage>
        <taxon>Bacteria</taxon>
        <taxon>Pseudomonadati</taxon>
        <taxon>Bacteroidota</taxon>
        <taxon>Flavobacteriia</taxon>
        <taxon>Flavobacteriales</taxon>
        <taxon>Flavobacteriaceae</taxon>
        <taxon>Patiriisocius</taxon>
    </lineage>
</organism>
<feature type="signal peptide" evidence="1">
    <location>
        <begin position="1"/>
        <end position="21"/>
    </location>
</feature>
<name>A0ABU2YD45_9FLAO</name>
<comment type="caution">
    <text evidence="3">The sequence shown here is derived from an EMBL/GenBank/DDBJ whole genome shotgun (WGS) entry which is preliminary data.</text>
</comment>
<proteinExistence type="predicted"/>
<dbReference type="InterPro" id="IPR027843">
    <property type="entry name" value="DUF4440"/>
</dbReference>
<dbReference type="CDD" id="cd00531">
    <property type="entry name" value="NTF2_like"/>
    <property type="match status" value="1"/>
</dbReference>